<name>A0A1J8QE84_9AGAM</name>
<feature type="domain" description="DUF6593" evidence="1">
    <location>
        <begin position="21"/>
        <end position="173"/>
    </location>
</feature>
<reference evidence="2 3" key="1">
    <citation type="submission" date="2016-03" db="EMBL/GenBank/DDBJ databases">
        <title>Comparative genomics of the ectomycorrhizal sister species Rhizopogon vinicolor and Rhizopogon vesiculosus (Basidiomycota: Boletales) reveals a divergence of the mating type B locus.</title>
        <authorList>
            <person name="Mujic A.B."/>
            <person name="Kuo A."/>
            <person name="Tritt A."/>
            <person name="Lipzen A."/>
            <person name="Chen C."/>
            <person name="Johnson J."/>
            <person name="Sharma A."/>
            <person name="Barry K."/>
            <person name="Grigoriev I.V."/>
            <person name="Spatafora J.W."/>
        </authorList>
    </citation>
    <scope>NUCLEOTIDE SEQUENCE [LARGE SCALE GENOMIC DNA]</scope>
    <source>
        <strain evidence="2 3">AM-OR11-056</strain>
    </source>
</reference>
<accession>A0A1J8QE84</accession>
<evidence type="ECO:0000313" key="3">
    <source>
        <dbReference type="Proteomes" id="UP000183567"/>
    </source>
</evidence>
<dbReference type="Proteomes" id="UP000183567">
    <property type="component" value="Unassembled WGS sequence"/>
</dbReference>
<protein>
    <recommendedName>
        <fullName evidence="1">DUF6593 domain-containing protein</fullName>
    </recommendedName>
</protein>
<evidence type="ECO:0000313" key="2">
    <source>
        <dbReference type="EMBL" id="OJA11913.1"/>
    </source>
</evidence>
<dbReference type="EMBL" id="LVVM01004869">
    <property type="protein sequence ID" value="OJA11913.1"/>
    <property type="molecule type" value="Genomic_DNA"/>
</dbReference>
<comment type="caution">
    <text evidence="2">The sequence shown here is derived from an EMBL/GenBank/DDBJ whole genome shotgun (WGS) entry which is preliminary data.</text>
</comment>
<proteinExistence type="predicted"/>
<dbReference type="Pfam" id="PF20236">
    <property type="entry name" value="DUF6593"/>
    <property type="match status" value="1"/>
</dbReference>
<keyword evidence="3" id="KW-1185">Reference proteome</keyword>
<dbReference type="AlphaFoldDB" id="A0A1J8QE84"/>
<organism evidence="2 3">
    <name type="scientific">Rhizopogon vesiculosus</name>
    <dbReference type="NCBI Taxonomy" id="180088"/>
    <lineage>
        <taxon>Eukaryota</taxon>
        <taxon>Fungi</taxon>
        <taxon>Dikarya</taxon>
        <taxon>Basidiomycota</taxon>
        <taxon>Agaricomycotina</taxon>
        <taxon>Agaricomycetes</taxon>
        <taxon>Agaricomycetidae</taxon>
        <taxon>Boletales</taxon>
        <taxon>Suillineae</taxon>
        <taxon>Rhizopogonaceae</taxon>
        <taxon>Rhizopogon</taxon>
    </lineage>
</organism>
<evidence type="ECO:0000259" key="1">
    <source>
        <dbReference type="Pfam" id="PF20236"/>
    </source>
</evidence>
<dbReference type="InterPro" id="IPR046528">
    <property type="entry name" value="DUF6593"/>
</dbReference>
<gene>
    <name evidence="2" type="ORF">AZE42_06137</name>
</gene>
<dbReference type="OrthoDB" id="3256331at2759"/>
<sequence>MQSTTAPANPDAPKSYNFSLDDMKNTKIFNNQPALPLYSVVTDIKSDKRTDIFDARANCLLAHIDRRDILPDTITFPDRNDGSSINLSKWLHKSKLEDGNHIYAIETTRGSYVWKKDATYRLVLYRKDDMSNHVAHLQQGTRTQNFAVIMQPEAQLIRDDVIISFLILEQRLRVSEKNVNVGGGKFEQNRTLLGHTL</sequence>